<dbReference type="PANTHER" id="PTHR30349">
    <property type="entry name" value="PHAGE INTEGRASE-RELATED"/>
    <property type="match status" value="1"/>
</dbReference>
<feature type="domain" description="Core-binding (CB)" evidence="6">
    <location>
        <begin position="73"/>
        <end position="154"/>
    </location>
</feature>
<evidence type="ECO:0000313" key="7">
    <source>
        <dbReference type="EMBL" id="GAA1774595.1"/>
    </source>
</evidence>
<dbReference type="InterPro" id="IPR010998">
    <property type="entry name" value="Integrase_recombinase_N"/>
</dbReference>
<keyword evidence="8" id="KW-1185">Reference proteome</keyword>
<dbReference type="InterPro" id="IPR053876">
    <property type="entry name" value="Phage_int_M"/>
</dbReference>
<proteinExistence type="inferred from homology"/>
<dbReference type="InterPro" id="IPR013762">
    <property type="entry name" value="Integrase-like_cat_sf"/>
</dbReference>
<dbReference type="Gene3D" id="1.10.443.10">
    <property type="entry name" value="Intergrase catalytic core"/>
    <property type="match status" value="1"/>
</dbReference>
<dbReference type="InterPro" id="IPR002104">
    <property type="entry name" value="Integrase_catalytic"/>
</dbReference>
<accession>A0ABP4XD19</accession>
<sequence length="397" mass="42537">MPRPRLEVGELGEVAYLQLAHRKVRARGRFRDAAGRVKYAQATGTSQAAARRALEAVVRERTGDVGQDVTGATTVDQLAVEWVRELEQSKLRARTVAEYRALVDRAVLPALGGLALREVTVGRVQRFLAALAESTPAKARNTKVVLSEMFALAVRHDALQHNPVAGTRLPHADRKPPKALSPDEYRALRANVAAWQAAPADTGRPRTPDLVDVLDVLAGTGLRIGELCALRWFDVDLDGERPTLTVAGTVTQVSGQGLVRQPVPKTDAGHRTVMLPRFVVAVLLRRSVNVQEGDGSGLVFPSAALTLRSPHNLRRQLRDARGDGFEWVTPHTLRRSAATAIDRAMGTDPAAAQLGHASPAVTGLHYVERAALAPDLTAVLEGFAGGTANESGDIAGT</sequence>
<dbReference type="InterPro" id="IPR050090">
    <property type="entry name" value="Tyrosine_recombinase_XerCD"/>
</dbReference>
<dbReference type="InterPro" id="IPR044068">
    <property type="entry name" value="CB"/>
</dbReference>
<dbReference type="Proteomes" id="UP001501204">
    <property type="component" value="Unassembled WGS sequence"/>
</dbReference>
<comment type="caution">
    <text evidence="7">The sequence shown here is derived from an EMBL/GenBank/DDBJ whole genome shotgun (WGS) entry which is preliminary data.</text>
</comment>
<evidence type="ECO:0000256" key="1">
    <source>
        <dbReference type="ARBA" id="ARBA00008857"/>
    </source>
</evidence>
<evidence type="ECO:0000256" key="2">
    <source>
        <dbReference type="ARBA" id="ARBA00023125"/>
    </source>
</evidence>
<dbReference type="InterPro" id="IPR011010">
    <property type="entry name" value="DNA_brk_join_enz"/>
</dbReference>
<dbReference type="Pfam" id="PF22022">
    <property type="entry name" value="Phage_int_M"/>
    <property type="match status" value="1"/>
</dbReference>
<evidence type="ECO:0000256" key="3">
    <source>
        <dbReference type="ARBA" id="ARBA00023172"/>
    </source>
</evidence>
<evidence type="ECO:0000313" key="8">
    <source>
        <dbReference type="Proteomes" id="UP001501204"/>
    </source>
</evidence>
<gene>
    <name evidence="7" type="ORF">GCM10009767_35750</name>
</gene>
<dbReference type="SUPFAM" id="SSF56349">
    <property type="entry name" value="DNA breaking-rejoining enzymes"/>
    <property type="match status" value="1"/>
</dbReference>
<dbReference type="Gene3D" id="1.10.150.130">
    <property type="match status" value="1"/>
</dbReference>
<comment type="similarity">
    <text evidence="1">Belongs to the 'phage' integrase family.</text>
</comment>
<dbReference type="CDD" id="cd01189">
    <property type="entry name" value="INT_ICEBs1_C_like"/>
    <property type="match status" value="1"/>
</dbReference>
<keyword evidence="2 4" id="KW-0238">DNA-binding</keyword>
<dbReference type="PROSITE" id="PS51898">
    <property type="entry name" value="TYR_RECOMBINASE"/>
    <property type="match status" value="1"/>
</dbReference>
<evidence type="ECO:0000259" key="5">
    <source>
        <dbReference type="PROSITE" id="PS51898"/>
    </source>
</evidence>
<evidence type="ECO:0000259" key="6">
    <source>
        <dbReference type="PROSITE" id="PS51900"/>
    </source>
</evidence>
<feature type="domain" description="Tyr recombinase" evidence="5">
    <location>
        <begin position="175"/>
        <end position="381"/>
    </location>
</feature>
<evidence type="ECO:0000256" key="4">
    <source>
        <dbReference type="PROSITE-ProRule" id="PRU01248"/>
    </source>
</evidence>
<keyword evidence="3" id="KW-0233">DNA recombination</keyword>
<organism evidence="7 8">
    <name type="scientific">Kocuria aegyptia</name>
    <dbReference type="NCBI Taxonomy" id="330943"/>
    <lineage>
        <taxon>Bacteria</taxon>
        <taxon>Bacillati</taxon>
        <taxon>Actinomycetota</taxon>
        <taxon>Actinomycetes</taxon>
        <taxon>Micrococcales</taxon>
        <taxon>Micrococcaceae</taxon>
        <taxon>Kocuria</taxon>
    </lineage>
</organism>
<name>A0ABP4XD19_9MICC</name>
<dbReference type="Pfam" id="PF00589">
    <property type="entry name" value="Phage_integrase"/>
    <property type="match status" value="1"/>
</dbReference>
<dbReference type="EMBL" id="BAAAOA010000047">
    <property type="protein sequence ID" value="GAA1774595.1"/>
    <property type="molecule type" value="Genomic_DNA"/>
</dbReference>
<dbReference type="PROSITE" id="PS51900">
    <property type="entry name" value="CB"/>
    <property type="match status" value="1"/>
</dbReference>
<reference evidence="8" key="1">
    <citation type="journal article" date="2019" name="Int. J. Syst. Evol. Microbiol.">
        <title>The Global Catalogue of Microorganisms (GCM) 10K type strain sequencing project: providing services to taxonomists for standard genome sequencing and annotation.</title>
        <authorList>
            <consortium name="The Broad Institute Genomics Platform"/>
            <consortium name="The Broad Institute Genome Sequencing Center for Infectious Disease"/>
            <person name="Wu L."/>
            <person name="Ma J."/>
        </authorList>
    </citation>
    <scope>NUCLEOTIDE SEQUENCE [LARGE SCALE GENOMIC DNA]</scope>
    <source>
        <strain evidence="8">JCM 14735</strain>
    </source>
</reference>
<dbReference type="PANTHER" id="PTHR30349:SF64">
    <property type="entry name" value="PROPHAGE INTEGRASE INTD-RELATED"/>
    <property type="match status" value="1"/>
</dbReference>
<protein>
    <submittedName>
        <fullName evidence="7">Tyrosine-type recombinase/integrase</fullName>
    </submittedName>
</protein>